<dbReference type="Pfam" id="PF09382">
    <property type="entry name" value="RQC"/>
    <property type="match status" value="1"/>
</dbReference>
<keyword evidence="10" id="KW-0862">Zinc</keyword>
<evidence type="ECO:0000259" key="19">
    <source>
        <dbReference type="PROSITE" id="PS51192"/>
    </source>
</evidence>
<dbReference type="GO" id="GO:0000724">
    <property type="term" value="P:double-strand break repair via homologous recombination"/>
    <property type="evidence" value="ECO:0000318"/>
    <property type="project" value="GO_Central"/>
</dbReference>
<dbReference type="AlphaFoldDB" id="B3S859"/>
<keyword evidence="4" id="KW-0235">DNA replication</keyword>
<dbReference type="PANTHER" id="PTHR13710:SF153">
    <property type="entry name" value="RECQ-LIKE DNA HELICASE BLM"/>
    <property type="match status" value="1"/>
</dbReference>
<evidence type="ECO:0000256" key="1">
    <source>
        <dbReference type="ARBA" id="ARBA00001947"/>
    </source>
</evidence>
<sequence>MDDVILSDFVNNNHNDDGDDDVCAVTTGDSSNHANLTTTNQNQDLGTITTDGKCKIRELRCNNHHFSNKMKEIFRSKFGLHKFRTNQLEAINAALLGYDCFILMPTGGGKSLCYQLPAIVNDGVTVVISPLRSLIQDQVQGLLNLDFPVGQFTGEMTMKENNEMYQELYKRIPSISLLYLTPEKLSASSKLLSVLRSLHLRKMLSRFVIDEAHCISQVTTYASCSLCIYNISCTYLQWGHDFRPDYKKLSAIRENFPGVPVMALTATATPRVRKDILNQLKVPNPIWFVQSFNRPNLQYSVLPKNKCTAQEIIKIVNSQFRNESGIVYCLSRNECDRVSSTLREAGIAALSYHAGLDAKERTNVQKRWITENRCKIVCATIAFGMGIDKADVRFVIHYSLPKSTEGYYQESGRAGRDGMLAKCILFYTYGDACRIRRMINSERDQNQETKRVHLDNLYRMVQYCENVSDCRRVQLLEYFGESTFKRETCRNNRATSCDNCLSTELYKTVNMTQDAKAIIQFVTSIDVGQPTNKGRRRSFNFSQRYTLNHVVDVFKGSSSSRIAQAGHNESNLFARGKSYTKHDAERLLRLMVCEGYLREDLVVGHHDNVILYVGIGQKANQILSNSQEVSTNCKLQSKKLDKSVGKNDTQQTRHNFDMYYKELVNTCKQLGLQHNMTPQNIFSFATLREMAEKQPTSEEEMLKITGVTKTKLKKFGPYCLKVIDQLSVKARKKSQLNISVEAGTLGIQLVFI</sequence>
<accession>B3S859</accession>
<dbReference type="FunFam" id="3.40.50.300:FF:000340">
    <property type="entry name" value="Bloom syndrome, RecQ helicase"/>
    <property type="match status" value="1"/>
</dbReference>
<dbReference type="GO" id="GO:0006260">
    <property type="term" value="P:DNA replication"/>
    <property type="evidence" value="ECO:0000318"/>
    <property type="project" value="GO_Central"/>
</dbReference>
<keyword evidence="13" id="KW-0234">DNA repair</keyword>
<dbReference type="SMART" id="SM00341">
    <property type="entry name" value="HRDC"/>
    <property type="match status" value="1"/>
</dbReference>
<keyword evidence="9 17" id="KW-0347">Helicase</keyword>
<keyword evidence="7" id="KW-0227">DNA damage</keyword>
<evidence type="ECO:0000259" key="18">
    <source>
        <dbReference type="PROSITE" id="PS50967"/>
    </source>
</evidence>
<dbReference type="GeneID" id="6757684"/>
<evidence type="ECO:0000313" key="21">
    <source>
        <dbReference type="EMBL" id="EDV21044.1"/>
    </source>
</evidence>
<keyword evidence="15 17" id="KW-0539">Nucleus</keyword>
<evidence type="ECO:0000256" key="13">
    <source>
        <dbReference type="ARBA" id="ARBA00023204"/>
    </source>
</evidence>
<dbReference type="HOGENOM" id="CLU_001103_12_3_1"/>
<comment type="similarity">
    <text evidence="3 17">Belongs to the helicase family. RecQ subfamily.</text>
</comment>
<dbReference type="FunFam" id="3.40.50.300:FF:000537">
    <property type="entry name" value="Bloom syndrome RecQ-like helicase"/>
    <property type="match status" value="1"/>
</dbReference>
<dbReference type="PROSITE" id="PS51194">
    <property type="entry name" value="HELICASE_CTER"/>
    <property type="match status" value="1"/>
</dbReference>
<dbReference type="InterPro" id="IPR002121">
    <property type="entry name" value="HRDC_dom"/>
</dbReference>
<keyword evidence="6 17" id="KW-0547">Nucleotide-binding</keyword>
<keyword evidence="22" id="KW-1185">Reference proteome</keyword>
<dbReference type="Gene3D" id="3.40.50.300">
    <property type="entry name" value="P-loop containing nucleotide triphosphate hydrolases"/>
    <property type="match status" value="2"/>
</dbReference>
<dbReference type="SUPFAM" id="SSF46785">
    <property type="entry name" value="Winged helix' DNA-binding domain"/>
    <property type="match status" value="1"/>
</dbReference>
<dbReference type="STRING" id="10228.B3S859"/>
<keyword evidence="11 17" id="KW-0067">ATP-binding</keyword>
<dbReference type="NCBIfam" id="TIGR00614">
    <property type="entry name" value="recQ_fam"/>
    <property type="match status" value="1"/>
</dbReference>
<dbReference type="RefSeq" id="XP_002116374.1">
    <property type="nucleotide sequence ID" value="XM_002116338.1"/>
</dbReference>
<dbReference type="SUPFAM" id="SSF47819">
    <property type="entry name" value="HRDC-like"/>
    <property type="match status" value="1"/>
</dbReference>
<dbReference type="SMART" id="SM00956">
    <property type="entry name" value="RQC"/>
    <property type="match status" value="1"/>
</dbReference>
<evidence type="ECO:0000313" key="22">
    <source>
        <dbReference type="Proteomes" id="UP000009022"/>
    </source>
</evidence>
<dbReference type="InterPro" id="IPR036388">
    <property type="entry name" value="WH-like_DNA-bd_sf"/>
</dbReference>
<feature type="domain" description="Helicase ATP-binding" evidence="19">
    <location>
        <begin position="91"/>
        <end position="286"/>
    </location>
</feature>
<evidence type="ECO:0000256" key="6">
    <source>
        <dbReference type="ARBA" id="ARBA00022741"/>
    </source>
</evidence>
<evidence type="ECO:0000256" key="4">
    <source>
        <dbReference type="ARBA" id="ARBA00022705"/>
    </source>
</evidence>
<evidence type="ECO:0000256" key="15">
    <source>
        <dbReference type="ARBA" id="ARBA00023242"/>
    </source>
</evidence>
<feature type="domain" description="HRDC" evidence="18">
    <location>
        <begin position="653"/>
        <end position="733"/>
    </location>
</feature>
<evidence type="ECO:0000256" key="5">
    <source>
        <dbReference type="ARBA" id="ARBA00022723"/>
    </source>
</evidence>
<proteinExistence type="inferred from homology"/>
<dbReference type="PROSITE" id="PS00690">
    <property type="entry name" value="DEAH_ATP_HELICASE"/>
    <property type="match status" value="1"/>
</dbReference>
<dbReference type="InterPro" id="IPR027417">
    <property type="entry name" value="P-loop_NTPase"/>
</dbReference>
<dbReference type="InterPro" id="IPR018982">
    <property type="entry name" value="RQC_domain"/>
</dbReference>
<evidence type="ECO:0000256" key="7">
    <source>
        <dbReference type="ARBA" id="ARBA00022763"/>
    </source>
</evidence>
<keyword evidence="14" id="KW-0413">Isomerase</keyword>
<comment type="cofactor">
    <cofactor evidence="1">
        <name>Zn(2+)</name>
        <dbReference type="ChEBI" id="CHEBI:29105"/>
    </cofactor>
</comment>
<evidence type="ECO:0000256" key="3">
    <source>
        <dbReference type="ARBA" id="ARBA00005446"/>
    </source>
</evidence>
<dbReference type="Gene3D" id="1.10.10.10">
    <property type="entry name" value="Winged helix-like DNA-binding domain superfamily/Winged helix DNA-binding domain"/>
    <property type="match status" value="1"/>
</dbReference>
<evidence type="ECO:0000259" key="20">
    <source>
        <dbReference type="PROSITE" id="PS51194"/>
    </source>
</evidence>
<dbReference type="EC" id="5.6.2.4" evidence="17"/>
<evidence type="ECO:0000256" key="9">
    <source>
        <dbReference type="ARBA" id="ARBA00022806"/>
    </source>
</evidence>
<dbReference type="GO" id="GO:0009378">
    <property type="term" value="F:four-way junction helicase activity"/>
    <property type="evidence" value="ECO:0000318"/>
    <property type="project" value="GO_Central"/>
</dbReference>
<dbReference type="InterPro" id="IPR032284">
    <property type="entry name" value="RecQ_Zn-bd"/>
</dbReference>
<dbReference type="GO" id="GO:0005694">
    <property type="term" value="C:chromosome"/>
    <property type="evidence" value="ECO:0000318"/>
    <property type="project" value="GO_Central"/>
</dbReference>
<dbReference type="KEGG" id="tad:TRIADDRAFT_30770"/>
<dbReference type="InterPro" id="IPR036390">
    <property type="entry name" value="WH_DNA-bd_sf"/>
</dbReference>
<dbReference type="Pfam" id="PF16124">
    <property type="entry name" value="RecQ_Zn_bind"/>
    <property type="match status" value="1"/>
</dbReference>
<evidence type="ECO:0000256" key="16">
    <source>
        <dbReference type="ARBA" id="ARBA00034617"/>
    </source>
</evidence>
<protein>
    <recommendedName>
        <fullName evidence="17">ATP-dependent DNA helicase</fullName>
        <ecNumber evidence="17">5.6.2.4</ecNumber>
    </recommendedName>
</protein>
<dbReference type="EMBL" id="DS985255">
    <property type="protein sequence ID" value="EDV21044.1"/>
    <property type="molecule type" value="Genomic_DNA"/>
</dbReference>
<evidence type="ECO:0000256" key="11">
    <source>
        <dbReference type="ARBA" id="ARBA00022840"/>
    </source>
</evidence>
<dbReference type="InterPro" id="IPR002464">
    <property type="entry name" value="DNA/RNA_helicase_DEAH_CS"/>
</dbReference>
<organism evidence="21 22">
    <name type="scientific">Trichoplax adhaerens</name>
    <name type="common">Trichoplax reptans</name>
    <dbReference type="NCBI Taxonomy" id="10228"/>
    <lineage>
        <taxon>Eukaryota</taxon>
        <taxon>Metazoa</taxon>
        <taxon>Placozoa</taxon>
        <taxon>Uniplacotomia</taxon>
        <taxon>Trichoplacea</taxon>
        <taxon>Trichoplacidae</taxon>
        <taxon>Trichoplax</taxon>
    </lineage>
</organism>
<dbReference type="PROSITE" id="PS51192">
    <property type="entry name" value="HELICASE_ATP_BIND_1"/>
    <property type="match status" value="1"/>
</dbReference>
<dbReference type="PhylomeDB" id="B3S859"/>
<dbReference type="GO" id="GO:0016887">
    <property type="term" value="F:ATP hydrolysis activity"/>
    <property type="evidence" value="ECO:0007669"/>
    <property type="project" value="RHEA"/>
</dbReference>
<dbReference type="SMART" id="SM00490">
    <property type="entry name" value="HELICc"/>
    <property type="match status" value="1"/>
</dbReference>
<dbReference type="OrthoDB" id="10261556at2759"/>
<dbReference type="GO" id="GO:0003677">
    <property type="term" value="F:DNA binding"/>
    <property type="evidence" value="ECO:0007669"/>
    <property type="project" value="UniProtKB-KW"/>
</dbReference>
<dbReference type="OMA" id="HHDIPKS"/>
<evidence type="ECO:0000256" key="10">
    <source>
        <dbReference type="ARBA" id="ARBA00022833"/>
    </source>
</evidence>
<dbReference type="GO" id="GO:0046872">
    <property type="term" value="F:metal ion binding"/>
    <property type="evidence" value="ECO:0007669"/>
    <property type="project" value="UniProtKB-KW"/>
</dbReference>
<reference evidence="21 22" key="1">
    <citation type="journal article" date="2008" name="Nature">
        <title>The Trichoplax genome and the nature of placozoans.</title>
        <authorList>
            <person name="Srivastava M."/>
            <person name="Begovic E."/>
            <person name="Chapman J."/>
            <person name="Putnam N.H."/>
            <person name="Hellsten U."/>
            <person name="Kawashima T."/>
            <person name="Kuo A."/>
            <person name="Mitros T."/>
            <person name="Salamov A."/>
            <person name="Carpenter M.L."/>
            <person name="Signorovitch A.Y."/>
            <person name="Moreno M.A."/>
            <person name="Kamm K."/>
            <person name="Grimwood J."/>
            <person name="Schmutz J."/>
            <person name="Shapiro H."/>
            <person name="Grigoriev I.V."/>
            <person name="Buss L.W."/>
            <person name="Schierwater B."/>
            <person name="Dellaporta S.L."/>
            <person name="Rokhsar D.S."/>
        </authorList>
    </citation>
    <scope>NUCLEOTIDE SEQUENCE [LARGE SCALE GENOMIC DNA]</scope>
    <source>
        <strain evidence="21 22">Grell-BS-1999</strain>
    </source>
</reference>
<keyword evidence="12" id="KW-0238">DNA-binding</keyword>
<dbReference type="SMART" id="SM00487">
    <property type="entry name" value="DEXDc"/>
    <property type="match status" value="1"/>
</dbReference>
<dbReference type="InterPro" id="IPR044876">
    <property type="entry name" value="HRDC_dom_sf"/>
</dbReference>
<dbReference type="GO" id="GO:0005737">
    <property type="term" value="C:cytoplasm"/>
    <property type="evidence" value="ECO:0000318"/>
    <property type="project" value="GO_Central"/>
</dbReference>
<dbReference type="InterPro" id="IPR011545">
    <property type="entry name" value="DEAD/DEAH_box_helicase_dom"/>
</dbReference>
<dbReference type="Proteomes" id="UP000009022">
    <property type="component" value="Unassembled WGS sequence"/>
</dbReference>
<dbReference type="InterPro" id="IPR010997">
    <property type="entry name" value="HRDC-like_sf"/>
</dbReference>
<dbReference type="InParanoid" id="B3S859"/>
<evidence type="ECO:0000256" key="8">
    <source>
        <dbReference type="ARBA" id="ARBA00022801"/>
    </source>
</evidence>
<keyword evidence="5" id="KW-0479">Metal-binding</keyword>
<comment type="catalytic activity">
    <reaction evidence="17">
        <text>ATP + H2O = ADP + phosphate + H(+)</text>
        <dbReference type="Rhea" id="RHEA:13065"/>
        <dbReference type="ChEBI" id="CHEBI:15377"/>
        <dbReference type="ChEBI" id="CHEBI:15378"/>
        <dbReference type="ChEBI" id="CHEBI:30616"/>
        <dbReference type="ChEBI" id="CHEBI:43474"/>
        <dbReference type="ChEBI" id="CHEBI:456216"/>
    </reaction>
</comment>
<feature type="domain" description="Helicase C-terminal" evidence="20">
    <location>
        <begin position="308"/>
        <end position="458"/>
    </location>
</feature>
<dbReference type="InterPro" id="IPR001650">
    <property type="entry name" value="Helicase_C-like"/>
</dbReference>
<dbReference type="InterPro" id="IPR014001">
    <property type="entry name" value="Helicase_ATP-bd"/>
</dbReference>
<keyword evidence="8 17" id="KW-0378">Hydrolase</keyword>
<dbReference type="PROSITE" id="PS50967">
    <property type="entry name" value="HRDC"/>
    <property type="match status" value="1"/>
</dbReference>
<evidence type="ECO:0000256" key="14">
    <source>
        <dbReference type="ARBA" id="ARBA00023235"/>
    </source>
</evidence>
<dbReference type="GO" id="GO:0005634">
    <property type="term" value="C:nucleus"/>
    <property type="evidence" value="ECO:0000318"/>
    <property type="project" value="GO_Central"/>
</dbReference>
<dbReference type="InterPro" id="IPR004589">
    <property type="entry name" value="DNA_helicase_ATP-dep_RecQ"/>
</dbReference>
<dbReference type="Pfam" id="PF00271">
    <property type="entry name" value="Helicase_C"/>
    <property type="match status" value="1"/>
</dbReference>
<dbReference type="Pfam" id="PF00270">
    <property type="entry name" value="DEAD"/>
    <property type="match status" value="1"/>
</dbReference>
<dbReference type="eggNOG" id="KOG0351">
    <property type="taxonomic scope" value="Eukaryota"/>
</dbReference>
<dbReference type="PANTHER" id="PTHR13710">
    <property type="entry name" value="DNA HELICASE RECQ FAMILY MEMBER"/>
    <property type="match status" value="1"/>
</dbReference>
<comment type="subcellular location">
    <subcellularLocation>
        <location evidence="2 17">Nucleus</location>
    </subcellularLocation>
</comment>
<dbReference type="CDD" id="cd18794">
    <property type="entry name" value="SF2_C_RecQ"/>
    <property type="match status" value="1"/>
</dbReference>
<dbReference type="SUPFAM" id="SSF52540">
    <property type="entry name" value="P-loop containing nucleoside triphosphate hydrolases"/>
    <property type="match status" value="2"/>
</dbReference>
<name>B3S859_TRIAD</name>
<dbReference type="CTD" id="6757684"/>
<dbReference type="Pfam" id="PF00570">
    <property type="entry name" value="HRDC"/>
    <property type="match status" value="1"/>
</dbReference>
<gene>
    <name evidence="21" type="ORF">TRIADDRAFT_30770</name>
</gene>
<evidence type="ECO:0000256" key="2">
    <source>
        <dbReference type="ARBA" id="ARBA00004123"/>
    </source>
</evidence>
<dbReference type="GO" id="GO:0043138">
    <property type="term" value="F:3'-5' DNA helicase activity"/>
    <property type="evidence" value="ECO:0000318"/>
    <property type="project" value="GO_Central"/>
</dbReference>
<comment type="catalytic activity">
    <reaction evidence="16 17">
        <text>Couples ATP hydrolysis with the unwinding of duplex DNA by translocating in the 3'-5' direction.</text>
        <dbReference type="EC" id="5.6.2.4"/>
    </reaction>
</comment>
<dbReference type="Gene3D" id="1.10.150.80">
    <property type="entry name" value="HRDC domain"/>
    <property type="match status" value="1"/>
</dbReference>
<dbReference type="GO" id="GO:0005524">
    <property type="term" value="F:ATP binding"/>
    <property type="evidence" value="ECO:0007669"/>
    <property type="project" value="UniProtKB-KW"/>
</dbReference>
<evidence type="ECO:0000256" key="12">
    <source>
        <dbReference type="ARBA" id="ARBA00023125"/>
    </source>
</evidence>
<evidence type="ECO:0000256" key="17">
    <source>
        <dbReference type="RuleBase" id="RU364117"/>
    </source>
</evidence>